<name>A0A1B9HXI0_9TREE</name>
<dbReference type="EMBL" id="KI894014">
    <property type="protein sequence ID" value="OCF47983.1"/>
    <property type="molecule type" value="Genomic_DNA"/>
</dbReference>
<evidence type="ECO:0000256" key="1">
    <source>
        <dbReference type="SAM" id="MobiDB-lite"/>
    </source>
</evidence>
<keyword evidence="2" id="KW-0812">Transmembrane</keyword>
<dbReference type="AlphaFoldDB" id="A0A1B9HXI0"/>
<dbReference type="OrthoDB" id="5288586at2759"/>
<protein>
    <submittedName>
        <fullName evidence="3">Uncharacterized protein</fullName>
    </submittedName>
</protein>
<keyword evidence="2" id="KW-0472">Membrane</keyword>
<keyword evidence="2" id="KW-1133">Transmembrane helix</keyword>
<feature type="compositionally biased region" description="Low complexity" evidence="1">
    <location>
        <begin position="19"/>
        <end position="38"/>
    </location>
</feature>
<dbReference type="PANTHER" id="PTHR37488:SF2">
    <property type="entry name" value="DUF1275 DOMAIN-CONTAINING PROTEIN"/>
    <property type="match status" value="1"/>
</dbReference>
<evidence type="ECO:0000313" key="3">
    <source>
        <dbReference type="EMBL" id="OCF47983.1"/>
    </source>
</evidence>
<organism evidence="3">
    <name type="scientific">Kwoniella pini CBS 10737</name>
    <dbReference type="NCBI Taxonomy" id="1296096"/>
    <lineage>
        <taxon>Eukaryota</taxon>
        <taxon>Fungi</taxon>
        <taxon>Dikarya</taxon>
        <taxon>Basidiomycota</taxon>
        <taxon>Agaricomycotina</taxon>
        <taxon>Tremellomycetes</taxon>
        <taxon>Tremellales</taxon>
        <taxon>Cryptococcaceae</taxon>
        <taxon>Kwoniella</taxon>
    </lineage>
</organism>
<accession>A0A1B9HXI0</accession>
<dbReference type="STRING" id="1296096.A0A1B9HXI0"/>
<feature type="region of interest" description="Disordered" evidence="1">
    <location>
        <begin position="1"/>
        <end position="44"/>
    </location>
</feature>
<dbReference type="Pfam" id="PF06912">
    <property type="entry name" value="DUF1275"/>
    <property type="match status" value="1"/>
</dbReference>
<feature type="transmembrane region" description="Helical" evidence="2">
    <location>
        <begin position="148"/>
        <end position="170"/>
    </location>
</feature>
<feature type="transmembrane region" description="Helical" evidence="2">
    <location>
        <begin position="190"/>
        <end position="209"/>
    </location>
</feature>
<gene>
    <name evidence="3" type="ORF">I206_05849</name>
</gene>
<dbReference type="InterPro" id="IPR010699">
    <property type="entry name" value="DUF1275"/>
</dbReference>
<proteinExistence type="predicted"/>
<reference evidence="3" key="2">
    <citation type="submission" date="2016-07" db="EMBL/GenBank/DDBJ databases">
        <title>Evolution of pathogenesis and genome organization in the Tremellales.</title>
        <authorList>
            <person name="Cuomo C."/>
            <person name="Litvintseva A."/>
            <person name="Heitman J."/>
            <person name="Chen Y."/>
            <person name="Sun S."/>
            <person name="Springer D."/>
            <person name="Dromer F."/>
            <person name="Young S."/>
            <person name="Zeng Q."/>
            <person name="Chapman S."/>
            <person name="Gujja S."/>
            <person name="Saif S."/>
            <person name="Birren B."/>
        </authorList>
    </citation>
    <scope>NUCLEOTIDE SEQUENCE</scope>
    <source>
        <strain evidence="3">CBS 10737</strain>
    </source>
</reference>
<reference evidence="3" key="1">
    <citation type="submission" date="2013-07" db="EMBL/GenBank/DDBJ databases">
        <title>The Genome Sequence of Cryptococcus pinus CBS10737.</title>
        <authorList>
            <consortium name="The Broad Institute Genome Sequencing Platform"/>
            <person name="Cuomo C."/>
            <person name="Litvintseva A."/>
            <person name="Chen Y."/>
            <person name="Heitman J."/>
            <person name="Sun S."/>
            <person name="Springer D."/>
            <person name="Dromer F."/>
            <person name="Young S.K."/>
            <person name="Zeng Q."/>
            <person name="Gargeya S."/>
            <person name="Fitzgerald M."/>
            <person name="Abouelleil A."/>
            <person name="Alvarado L."/>
            <person name="Berlin A.M."/>
            <person name="Chapman S.B."/>
            <person name="Dewar J."/>
            <person name="Goldberg J."/>
            <person name="Griggs A."/>
            <person name="Gujja S."/>
            <person name="Hansen M."/>
            <person name="Howarth C."/>
            <person name="Imamovic A."/>
            <person name="Larimer J."/>
            <person name="McCowan C."/>
            <person name="Murphy C."/>
            <person name="Pearson M."/>
            <person name="Priest M."/>
            <person name="Roberts A."/>
            <person name="Saif S."/>
            <person name="Shea T."/>
            <person name="Sykes S."/>
            <person name="Wortman J."/>
            <person name="Nusbaum C."/>
            <person name="Birren B."/>
        </authorList>
    </citation>
    <scope>NUCLEOTIDE SEQUENCE [LARGE SCALE GENOMIC DNA]</scope>
    <source>
        <strain evidence="3">CBS 10737</strain>
    </source>
</reference>
<sequence length="282" mass="30261">MYDRRESIAKSTWDVDVEPATTASSSPRISRSPSPTLTDQRQPIHRQSLSHLNSEISSSSFTYPAIYMCFLTGLTASPSFAACFIWCGFQTGNAAQLGLALARLITPDHQRTFGFQKMDQQALVSLLSFFAGSSIGQLGYRIGPKKRYWLVGATFTQMVFMAIAALISHYSGEDGLANSRGDPSWAKPMGMTALGFLSATMGLQGAVGLRLGTPMATTVPLTSTWIDIFNDPFIFAFRSVKTRDIRCAGALSLILGAFVSRATIGVIGSSGTIGVGAAFRAI</sequence>
<dbReference type="PANTHER" id="PTHR37488">
    <property type="entry name" value="DUF1275 DOMAIN-CONTAINING PROTEIN"/>
    <property type="match status" value="1"/>
</dbReference>
<evidence type="ECO:0000256" key="2">
    <source>
        <dbReference type="SAM" id="Phobius"/>
    </source>
</evidence>